<dbReference type="EMBL" id="SDKK01000021">
    <property type="protein sequence ID" value="TYC54375.1"/>
    <property type="molecule type" value="Genomic_DNA"/>
</dbReference>
<accession>A0A6C2CMV7</accession>
<evidence type="ECO:0000256" key="1">
    <source>
        <dbReference type="PROSITE-ProRule" id="PRU00489"/>
    </source>
</evidence>
<name>A0A6C2CMV7_9RHOO</name>
<dbReference type="InterPro" id="IPR029063">
    <property type="entry name" value="SAM-dependent_MTases_sf"/>
</dbReference>
<evidence type="ECO:0000313" key="3">
    <source>
        <dbReference type="Proteomes" id="UP000389128"/>
    </source>
</evidence>
<gene>
    <name evidence="2" type="ORF">ETQ85_19300</name>
</gene>
<dbReference type="InterPro" id="IPR007757">
    <property type="entry name" value="MT-A70-like"/>
</dbReference>
<reference evidence="2 3" key="1">
    <citation type="submission" date="2019-01" db="EMBL/GenBank/DDBJ databases">
        <title>Zoogloea oleivorans genome sequencing and assembly.</title>
        <authorList>
            <person name="Tancsics A."/>
            <person name="Farkas M."/>
            <person name="Kriszt B."/>
            <person name="Maroti G."/>
            <person name="Horvath B."/>
        </authorList>
    </citation>
    <scope>NUCLEOTIDE SEQUENCE [LARGE SCALE GENOMIC DNA]</scope>
    <source>
        <strain evidence="2 3">Buc</strain>
    </source>
</reference>
<dbReference type="GO" id="GO:0032259">
    <property type="term" value="P:methylation"/>
    <property type="evidence" value="ECO:0007669"/>
    <property type="project" value="InterPro"/>
</dbReference>
<dbReference type="PANTHER" id="PTHR33375:SF1">
    <property type="entry name" value="CHROMOSOME-PARTITIONING PROTEIN PARB-RELATED"/>
    <property type="match status" value="1"/>
</dbReference>
<evidence type="ECO:0000313" key="2">
    <source>
        <dbReference type="EMBL" id="TYC54375.1"/>
    </source>
</evidence>
<dbReference type="SUPFAM" id="SSF109709">
    <property type="entry name" value="KorB DNA-binding domain-like"/>
    <property type="match status" value="1"/>
</dbReference>
<protein>
    <submittedName>
        <fullName evidence="2">Uncharacterized protein</fullName>
    </submittedName>
</protein>
<dbReference type="SUPFAM" id="SSF53335">
    <property type="entry name" value="S-adenosyl-L-methionine-dependent methyltransferases"/>
    <property type="match status" value="1"/>
</dbReference>
<sequence length="384" mass="42131">MHSTAFHPVSDLFPSMSQSELSALIEDIRINGQQEPILLFEGLVADGRHRWMACSSLGITPKTVLWNGDEETLIRHIISVNLHRRHLSPTDRAILAMRYANLPKGTNRFTIGTAAAASMTQGNAARLFSVSADSIQRARKVSAQGSAELLEALSGGQISLSEAARLAKLSKEQQKEVLAAATLVRARQLEARRTRAREAIEARKGVYDPAFPDGEFDIAIIDPPWDYGNSALSTNCSPGFHRGLMSVQEIAAMRLPLAHDALVFVWVPSYFLSDVMTTILPAWGLHYAGCAVWKKVNGVVGAGMFRMTHEMVIAARKGAGVGKPDRQLPSVFEADPARQSGKPPILANWVDLAFPDWLRRIEIFSQNKRSGWAMFGADRPTATH</sequence>
<dbReference type="PROSITE" id="PS51143">
    <property type="entry name" value="MT_A70"/>
    <property type="match status" value="1"/>
</dbReference>
<comment type="caution">
    <text evidence="2">The sequence shown here is derived from an EMBL/GenBank/DDBJ whole genome shotgun (WGS) entry which is preliminary data.</text>
</comment>
<dbReference type="GO" id="GO:0045881">
    <property type="term" value="P:positive regulation of sporulation resulting in formation of a cellular spore"/>
    <property type="evidence" value="ECO:0007669"/>
    <property type="project" value="TreeGrafter"/>
</dbReference>
<dbReference type="InterPro" id="IPR050336">
    <property type="entry name" value="Chromosome_partition/occlusion"/>
</dbReference>
<dbReference type="PROSITE" id="PS00092">
    <property type="entry name" value="N6_MTASE"/>
    <property type="match status" value="1"/>
</dbReference>
<proteinExistence type="inferred from homology"/>
<comment type="similarity">
    <text evidence="1">Belongs to the MT-A70-like family.</text>
</comment>
<dbReference type="Pfam" id="PF05063">
    <property type="entry name" value="MT-A70"/>
    <property type="match status" value="1"/>
</dbReference>
<dbReference type="AlphaFoldDB" id="A0A6C2CMV7"/>
<dbReference type="InterPro" id="IPR036086">
    <property type="entry name" value="ParB/Sulfiredoxin_sf"/>
</dbReference>
<dbReference type="GO" id="GO:0007059">
    <property type="term" value="P:chromosome segregation"/>
    <property type="evidence" value="ECO:0007669"/>
    <property type="project" value="TreeGrafter"/>
</dbReference>
<dbReference type="OrthoDB" id="6258822at2"/>
<keyword evidence="3" id="KW-1185">Reference proteome</keyword>
<dbReference type="GO" id="GO:0003676">
    <property type="term" value="F:nucleic acid binding"/>
    <property type="evidence" value="ECO:0007669"/>
    <property type="project" value="InterPro"/>
</dbReference>
<dbReference type="RefSeq" id="WP_148580723.1">
    <property type="nucleotide sequence ID" value="NZ_JAVEUW010000049.1"/>
</dbReference>
<dbReference type="Gene3D" id="1.10.10.2830">
    <property type="match status" value="1"/>
</dbReference>
<dbReference type="PANTHER" id="PTHR33375">
    <property type="entry name" value="CHROMOSOME-PARTITIONING PROTEIN PARB-RELATED"/>
    <property type="match status" value="1"/>
</dbReference>
<dbReference type="GO" id="GO:0008168">
    <property type="term" value="F:methyltransferase activity"/>
    <property type="evidence" value="ECO:0007669"/>
    <property type="project" value="InterPro"/>
</dbReference>
<dbReference type="InterPro" id="IPR002052">
    <property type="entry name" value="DNA_methylase_N6_adenine_CS"/>
</dbReference>
<dbReference type="Proteomes" id="UP000389128">
    <property type="component" value="Unassembled WGS sequence"/>
</dbReference>
<organism evidence="2 3">
    <name type="scientific">Zoogloea oleivorans</name>
    <dbReference type="NCBI Taxonomy" id="1552750"/>
    <lineage>
        <taxon>Bacteria</taxon>
        <taxon>Pseudomonadati</taxon>
        <taxon>Pseudomonadota</taxon>
        <taxon>Betaproteobacteria</taxon>
        <taxon>Rhodocyclales</taxon>
        <taxon>Zoogloeaceae</taxon>
        <taxon>Zoogloea</taxon>
    </lineage>
</organism>
<dbReference type="SUPFAM" id="SSF110849">
    <property type="entry name" value="ParB/Sulfiredoxin"/>
    <property type="match status" value="1"/>
</dbReference>
<dbReference type="GO" id="GO:0005694">
    <property type="term" value="C:chromosome"/>
    <property type="evidence" value="ECO:0007669"/>
    <property type="project" value="TreeGrafter"/>
</dbReference>